<gene>
    <name evidence="2" type="ORF">LIER_06357</name>
</gene>
<name>A0AAV3P480_LITER</name>
<evidence type="ECO:0000256" key="1">
    <source>
        <dbReference type="SAM" id="MobiDB-lite"/>
    </source>
</evidence>
<feature type="compositionally biased region" description="Polar residues" evidence="1">
    <location>
        <begin position="96"/>
        <end position="108"/>
    </location>
</feature>
<evidence type="ECO:0000313" key="3">
    <source>
        <dbReference type="Proteomes" id="UP001454036"/>
    </source>
</evidence>
<feature type="compositionally biased region" description="Basic residues" evidence="1">
    <location>
        <begin position="141"/>
        <end position="151"/>
    </location>
</feature>
<keyword evidence="3" id="KW-1185">Reference proteome</keyword>
<accession>A0AAV3P480</accession>
<sequence length="203" mass="21561">MTSGSYQEPSSTPPNNLAPVFPDSVPQMPDSPVLEVARDIARSLNDTPGEEPLPATEMLSIEPLAISRPETMPVNPPSTQQPSTQQVSPSTHRAGASQNIATAVNTGTLVGKDPSPYTAATSTSNTGKRPGPEEERPRLFSPRKKHAAQRPKRVEHVTLSENIQSTSPLPPAPAESVNPSFPVSIQEMPHFPSGSFPEDGADS</sequence>
<dbReference type="Proteomes" id="UP001454036">
    <property type="component" value="Unassembled WGS sequence"/>
</dbReference>
<comment type="caution">
    <text evidence="2">The sequence shown here is derived from an EMBL/GenBank/DDBJ whole genome shotgun (WGS) entry which is preliminary data.</text>
</comment>
<feature type="region of interest" description="Disordered" evidence="1">
    <location>
        <begin position="1"/>
        <end position="203"/>
    </location>
</feature>
<feature type="compositionally biased region" description="Polar residues" evidence="1">
    <location>
        <begin position="118"/>
        <end position="127"/>
    </location>
</feature>
<organism evidence="2 3">
    <name type="scientific">Lithospermum erythrorhizon</name>
    <name type="common">Purple gromwell</name>
    <name type="synonym">Lithospermum officinale var. erythrorhizon</name>
    <dbReference type="NCBI Taxonomy" id="34254"/>
    <lineage>
        <taxon>Eukaryota</taxon>
        <taxon>Viridiplantae</taxon>
        <taxon>Streptophyta</taxon>
        <taxon>Embryophyta</taxon>
        <taxon>Tracheophyta</taxon>
        <taxon>Spermatophyta</taxon>
        <taxon>Magnoliopsida</taxon>
        <taxon>eudicotyledons</taxon>
        <taxon>Gunneridae</taxon>
        <taxon>Pentapetalae</taxon>
        <taxon>asterids</taxon>
        <taxon>lamiids</taxon>
        <taxon>Boraginales</taxon>
        <taxon>Boraginaceae</taxon>
        <taxon>Boraginoideae</taxon>
        <taxon>Lithospermeae</taxon>
        <taxon>Lithospermum</taxon>
    </lineage>
</organism>
<protein>
    <submittedName>
        <fullName evidence="2">Uncharacterized protein</fullName>
    </submittedName>
</protein>
<evidence type="ECO:0000313" key="2">
    <source>
        <dbReference type="EMBL" id="GAA0146385.1"/>
    </source>
</evidence>
<reference evidence="2 3" key="1">
    <citation type="submission" date="2024-01" db="EMBL/GenBank/DDBJ databases">
        <title>The complete chloroplast genome sequence of Lithospermum erythrorhizon: insights into the phylogenetic relationship among Boraginaceae species and the maternal lineages of purple gromwells.</title>
        <authorList>
            <person name="Okada T."/>
            <person name="Watanabe K."/>
        </authorList>
    </citation>
    <scope>NUCLEOTIDE SEQUENCE [LARGE SCALE GENOMIC DNA]</scope>
</reference>
<proteinExistence type="predicted"/>
<feature type="compositionally biased region" description="Low complexity" evidence="1">
    <location>
        <begin position="77"/>
        <end position="91"/>
    </location>
</feature>
<feature type="compositionally biased region" description="Polar residues" evidence="1">
    <location>
        <begin position="1"/>
        <end position="15"/>
    </location>
</feature>
<dbReference type="EMBL" id="BAABME010000920">
    <property type="protein sequence ID" value="GAA0146385.1"/>
    <property type="molecule type" value="Genomic_DNA"/>
</dbReference>
<dbReference type="AlphaFoldDB" id="A0AAV3P480"/>